<name>A0A5B6UY28_9ROSI</name>
<keyword evidence="3" id="KW-1185">Reference proteome</keyword>
<feature type="compositionally biased region" description="Basic and acidic residues" evidence="1">
    <location>
        <begin position="66"/>
        <end position="76"/>
    </location>
</feature>
<protein>
    <submittedName>
        <fullName evidence="2">Troponin T, skeletal muscle-like</fullName>
    </submittedName>
</protein>
<evidence type="ECO:0000313" key="2">
    <source>
        <dbReference type="EMBL" id="KAA3461172.1"/>
    </source>
</evidence>
<feature type="region of interest" description="Disordered" evidence="1">
    <location>
        <begin position="46"/>
        <end position="108"/>
    </location>
</feature>
<evidence type="ECO:0000256" key="1">
    <source>
        <dbReference type="SAM" id="MobiDB-lite"/>
    </source>
</evidence>
<dbReference type="Proteomes" id="UP000325315">
    <property type="component" value="Unassembled WGS sequence"/>
</dbReference>
<dbReference type="OrthoDB" id="10587259at2759"/>
<evidence type="ECO:0000313" key="3">
    <source>
        <dbReference type="Proteomes" id="UP000325315"/>
    </source>
</evidence>
<dbReference type="AlphaFoldDB" id="A0A5B6UY28"/>
<organism evidence="2 3">
    <name type="scientific">Gossypium australe</name>
    <dbReference type="NCBI Taxonomy" id="47621"/>
    <lineage>
        <taxon>Eukaryota</taxon>
        <taxon>Viridiplantae</taxon>
        <taxon>Streptophyta</taxon>
        <taxon>Embryophyta</taxon>
        <taxon>Tracheophyta</taxon>
        <taxon>Spermatophyta</taxon>
        <taxon>Magnoliopsida</taxon>
        <taxon>eudicotyledons</taxon>
        <taxon>Gunneridae</taxon>
        <taxon>Pentapetalae</taxon>
        <taxon>rosids</taxon>
        <taxon>malvids</taxon>
        <taxon>Malvales</taxon>
        <taxon>Malvaceae</taxon>
        <taxon>Malvoideae</taxon>
        <taxon>Gossypium</taxon>
    </lineage>
</organism>
<gene>
    <name evidence="2" type="ORF">EPI10_027765</name>
</gene>
<accession>A0A5B6UY28</accession>
<comment type="caution">
    <text evidence="2">The sequence shown here is derived from an EMBL/GenBank/DDBJ whole genome shotgun (WGS) entry which is preliminary data.</text>
</comment>
<reference evidence="3" key="1">
    <citation type="journal article" date="2019" name="Plant Biotechnol. J.">
        <title>Genome sequencing of the Australian wild diploid species Gossypium australe highlights disease resistance and delayed gland morphogenesis.</title>
        <authorList>
            <person name="Cai Y."/>
            <person name="Cai X."/>
            <person name="Wang Q."/>
            <person name="Wang P."/>
            <person name="Zhang Y."/>
            <person name="Cai C."/>
            <person name="Xu Y."/>
            <person name="Wang K."/>
            <person name="Zhou Z."/>
            <person name="Wang C."/>
            <person name="Geng S."/>
            <person name="Li B."/>
            <person name="Dong Q."/>
            <person name="Hou Y."/>
            <person name="Wang H."/>
            <person name="Ai P."/>
            <person name="Liu Z."/>
            <person name="Yi F."/>
            <person name="Sun M."/>
            <person name="An G."/>
            <person name="Cheng J."/>
            <person name="Zhang Y."/>
            <person name="Shi Q."/>
            <person name="Xie Y."/>
            <person name="Shi X."/>
            <person name="Chang Y."/>
            <person name="Huang F."/>
            <person name="Chen Y."/>
            <person name="Hong S."/>
            <person name="Mi L."/>
            <person name="Sun Q."/>
            <person name="Zhang L."/>
            <person name="Zhou B."/>
            <person name="Peng R."/>
            <person name="Zhang X."/>
            <person name="Liu F."/>
        </authorList>
    </citation>
    <scope>NUCLEOTIDE SEQUENCE [LARGE SCALE GENOMIC DNA]</scope>
    <source>
        <strain evidence="3">cv. PA1801</strain>
    </source>
</reference>
<sequence length="108" mass="12153">MMGLMGDIKRQIRTVIPSNTKDNPWREGKEHVKAITFRLGKVLSSLGIPTSDVAMDNTDEPQDNSLEVKDEPKSEDENTPATEMGKETPKDAEITKVPFPSRLEEREK</sequence>
<proteinExistence type="predicted"/>
<dbReference type="EMBL" id="SMMG02000009">
    <property type="protein sequence ID" value="KAA3461172.1"/>
    <property type="molecule type" value="Genomic_DNA"/>
</dbReference>
<feature type="compositionally biased region" description="Basic and acidic residues" evidence="1">
    <location>
        <begin position="84"/>
        <end position="94"/>
    </location>
</feature>